<dbReference type="EMBL" id="FNVT01000001">
    <property type="protein sequence ID" value="SEF80553.1"/>
    <property type="molecule type" value="Genomic_DNA"/>
</dbReference>
<organism evidence="1 2">
    <name type="scientific">Nonomuraea solani</name>
    <dbReference type="NCBI Taxonomy" id="1144553"/>
    <lineage>
        <taxon>Bacteria</taxon>
        <taxon>Bacillati</taxon>
        <taxon>Actinomycetota</taxon>
        <taxon>Actinomycetes</taxon>
        <taxon>Streptosporangiales</taxon>
        <taxon>Streptosporangiaceae</taxon>
        <taxon>Nonomuraea</taxon>
    </lineage>
</organism>
<evidence type="ECO:0000313" key="1">
    <source>
        <dbReference type="EMBL" id="SEF80553.1"/>
    </source>
</evidence>
<dbReference type="Proteomes" id="UP000236732">
    <property type="component" value="Unassembled WGS sequence"/>
</dbReference>
<gene>
    <name evidence="1" type="ORF">SAMN05444920_101714</name>
</gene>
<accession>A0A1H5UZV5</accession>
<evidence type="ECO:0000313" key="2">
    <source>
        <dbReference type="Proteomes" id="UP000236732"/>
    </source>
</evidence>
<proteinExistence type="predicted"/>
<protein>
    <submittedName>
        <fullName evidence="1">Uncharacterized protein</fullName>
    </submittedName>
</protein>
<dbReference type="RefSeq" id="WP_160150156.1">
    <property type="nucleotide sequence ID" value="NZ_FNVT01000001.1"/>
</dbReference>
<dbReference type="AlphaFoldDB" id="A0A1H5UZV5"/>
<reference evidence="1 2" key="1">
    <citation type="submission" date="2016-10" db="EMBL/GenBank/DDBJ databases">
        <authorList>
            <person name="de Groot N.N."/>
        </authorList>
    </citation>
    <scope>NUCLEOTIDE SEQUENCE [LARGE SCALE GENOMIC DNA]</scope>
    <source>
        <strain evidence="1 2">CGMCC 4.7037</strain>
    </source>
</reference>
<name>A0A1H5UZV5_9ACTN</name>
<keyword evidence="2" id="KW-1185">Reference proteome</keyword>
<sequence>MMLKFHREALTGCAAAVKSASGAFDQWVDNAPARTAFGNLLGLPGSDHIWGAGLLSEAVTEVVTASREVSNTLHLRLKDVELALDAVERTIVSADSGAARR</sequence>